<name>A0ABQ2KLM9_9MICO</name>
<protein>
    <recommendedName>
        <fullName evidence="5">Rv2175c C-terminal domain-containing protein</fullName>
    </recommendedName>
</protein>
<evidence type="ECO:0008006" key="5">
    <source>
        <dbReference type="Google" id="ProtNLM"/>
    </source>
</evidence>
<keyword evidence="4" id="KW-1185">Reference proteome</keyword>
<evidence type="ECO:0000313" key="3">
    <source>
        <dbReference type="EMBL" id="GGN85569.1"/>
    </source>
</evidence>
<sequence length="110" mass="11901">MTQDSTWLSVPELVTILGQPVGRIHRLVEEHRLPGSRRNGPLQVPAAAIRDGEPLPDLKGTLLVLLDLGLTEDEAIDWMLAEDDALGMTPFAAMRAGQKAAVRRAAQLLG</sequence>
<dbReference type="EMBL" id="BMLM01000001">
    <property type="protein sequence ID" value="GGN85569.1"/>
    <property type="molecule type" value="Genomic_DNA"/>
</dbReference>
<dbReference type="Pfam" id="PF18367">
    <property type="entry name" value="Rv2175c_C"/>
    <property type="match status" value="1"/>
</dbReference>
<evidence type="ECO:0000259" key="1">
    <source>
        <dbReference type="Pfam" id="PF18367"/>
    </source>
</evidence>
<feature type="domain" description="DNA-binding protein Rv2175c wHTH" evidence="2">
    <location>
        <begin position="3"/>
        <end position="47"/>
    </location>
</feature>
<dbReference type="InterPro" id="IPR048576">
    <property type="entry name" value="Rv2175c_wHTH"/>
</dbReference>
<evidence type="ECO:0000259" key="2">
    <source>
        <dbReference type="Pfam" id="PF21531"/>
    </source>
</evidence>
<comment type="caution">
    <text evidence="3">The sequence shown here is derived from an EMBL/GenBank/DDBJ whole genome shotgun (WGS) entry which is preliminary data.</text>
</comment>
<proteinExistence type="predicted"/>
<organism evidence="3 4">
    <name type="scientific">Agrococcus terreus</name>
    <dbReference type="NCBI Taxonomy" id="574649"/>
    <lineage>
        <taxon>Bacteria</taxon>
        <taxon>Bacillati</taxon>
        <taxon>Actinomycetota</taxon>
        <taxon>Actinomycetes</taxon>
        <taxon>Micrococcales</taxon>
        <taxon>Microbacteriaceae</taxon>
        <taxon>Agrococcus</taxon>
    </lineage>
</organism>
<dbReference type="InterPro" id="IPR041098">
    <property type="entry name" value="Rv2175c_C"/>
</dbReference>
<accession>A0ABQ2KLM9</accession>
<feature type="domain" description="Rv2175c C-terminal" evidence="1">
    <location>
        <begin position="57"/>
        <end position="109"/>
    </location>
</feature>
<dbReference type="Proteomes" id="UP000626982">
    <property type="component" value="Unassembled WGS sequence"/>
</dbReference>
<dbReference type="Pfam" id="PF21531">
    <property type="entry name" value="Rv2175c_wHTH"/>
    <property type="match status" value="1"/>
</dbReference>
<gene>
    <name evidence="3" type="ORF">GCM10010968_18480</name>
</gene>
<evidence type="ECO:0000313" key="4">
    <source>
        <dbReference type="Proteomes" id="UP000626982"/>
    </source>
</evidence>
<dbReference type="RefSeq" id="WP_188717867.1">
    <property type="nucleotide sequence ID" value="NZ_BAABBD010000005.1"/>
</dbReference>
<reference evidence="4" key="1">
    <citation type="journal article" date="2019" name="Int. J. Syst. Evol. Microbiol.">
        <title>The Global Catalogue of Microorganisms (GCM) 10K type strain sequencing project: providing services to taxonomists for standard genome sequencing and annotation.</title>
        <authorList>
            <consortium name="The Broad Institute Genomics Platform"/>
            <consortium name="The Broad Institute Genome Sequencing Center for Infectious Disease"/>
            <person name="Wu L."/>
            <person name="Ma J."/>
        </authorList>
    </citation>
    <scope>NUCLEOTIDE SEQUENCE [LARGE SCALE GENOMIC DNA]</scope>
    <source>
        <strain evidence="4">CGMCC 1.6960</strain>
    </source>
</reference>